<dbReference type="InterPro" id="IPR003660">
    <property type="entry name" value="HAMP_dom"/>
</dbReference>
<dbReference type="PROSITE" id="PS50109">
    <property type="entry name" value="HIS_KIN"/>
    <property type="match status" value="1"/>
</dbReference>
<dbReference type="Gene3D" id="3.30.565.10">
    <property type="entry name" value="Histidine kinase-like ATPase, C-terminal domain"/>
    <property type="match status" value="1"/>
</dbReference>
<evidence type="ECO:0000256" key="7">
    <source>
        <dbReference type="ARBA" id="ARBA00023012"/>
    </source>
</evidence>
<dbReference type="CDD" id="cd06225">
    <property type="entry name" value="HAMP"/>
    <property type="match status" value="1"/>
</dbReference>
<dbReference type="OrthoDB" id="9809348at2"/>
<dbReference type="AlphaFoldDB" id="A0A4R1SAL9"/>
<keyword evidence="8" id="KW-0812">Transmembrane</keyword>
<dbReference type="Pfam" id="PF02518">
    <property type="entry name" value="HATPase_c"/>
    <property type="match status" value="1"/>
</dbReference>
<feature type="transmembrane region" description="Helical" evidence="8">
    <location>
        <begin position="289"/>
        <end position="314"/>
    </location>
</feature>
<dbReference type="SUPFAM" id="SSF158472">
    <property type="entry name" value="HAMP domain-like"/>
    <property type="match status" value="1"/>
</dbReference>
<protein>
    <recommendedName>
        <fullName evidence="3">histidine kinase</fullName>
        <ecNumber evidence="3">2.7.13.3</ecNumber>
    </recommendedName>
</protein>
<dbReference type="RefSeq" id="WP_132012456.1">
    <property type="nucleotide sequence ID" value="NZ_SLUN01000002.1"/>
</dbReference>
<reference evidence="11 12" key="1">
    <citation type="submission" date="2019-03" db="EMBL/GenBank/DDBJ databases">
        <title>Genomic Encyclopedia of Type Strains, Phase IV (KMG-IV): sequencing the most valuable type-strain genomes for metagenomic binning, comparative biology and taxonomic classification.</title>
        <authorList>
            <person name="Goeker M."/>
        </authorList>
    </citation>
    <scope>NUCLEOTIDE SEQUENCE [LARGE SCALE GENOMIC DNA]</scope>
    <source>
        <strain evidence="11 12">LX-B</strain>
    </source>
</reference>
<evidence type="ECO:0000256" key="3">
    <source>
        <dbReference type="ARBA" id="ARBA00012438"/>
    </source>
</evidence>
<evidence type="ECO:0000313" key="12">
    <source>
        <dbReference type="Proteomes" id="UP000295008"/>
    </source>
</evidence>
<dbReference type="EC" id="2.7.13.3" evidence="3"/>
<keyword evidence="7" id="KW-0902">Two-component regulatory system</keyword>
<proteinExistence type="predicted"/>
<dbReference type="Pfam" id="PF06580">
    <property type="entry name" value="His_kinase"/>
    <property type="match status" value="1"/>
</dbReference>
<evidence type="ECO:0000256" key="1">
    <source>
        <dbReference type="ARBA" id="ARBA00000085"/>
    </source>
</evidence>
<dbReference type="EMBL" id="SLUN01000002">
    <property type="protein sequence ID" value="TCL76264.1"/>
    <property type="molecule type" value="Genomic_DNA"/>
</dbReference>
<dbReference type="Proteomes" id="UP000295008">
    <property type="component" value="Unassembled WGS sequence"/>
</dbReference>
<feature type="transmembrane region" description="Helical" evidence="8">
    <location>
        <begin position="12"/>
        <end position="34"/>
    </location>
</feature>
<evidence type="ECO:0000259" key="9">
    <source>
        <dbReference type="PROSITE" id="PS50109"/>
    </source>
</evidence>
<feature type="domain" description="Histidine kinase" evidence="9">
    <location>
        <begin position="478"/>
        <end position="585"/>
    </location>
</feature>
<dbReference type="InterPro" id="IPR005467">
    <property type="entry name" value="His_kinase_dom"/>
</dbReference>
<evidence type="ECO:0000256" key="5">
    <source>
        <dbReference type="ARBA" id="ARBA00022679"/>
    </source>
</evidence>
<organism evidence="11 12">
    <name type="scientific">Hydrogenispora ethanolica</name>
    <dbReference type="NCBI Taxonomy" id="1082276"/>
    <lineage>
        <taxon>Bacteria</taxon>
        <taxon>Bacillati</taxon>
        <taxon>Bacillota</taxon>
        <taxon>Hydrogenispora</taxon>
    </lineage>
</organism>
<dbReference type="GO" id="GO:0016020">
    <property type="term" value="C:membrane"/>
    <property type="evidence" value="ECO:0007669"/>
    <property type="project" value="UniProtKB-SubCell"/>
</dbReference>
<keyword evidence="4" id="KW-0597">Phosphoprotein</keyword>
<dbReference type="InterPro" id="IPR050640">
    <property type="entry name" value="Bact_2-comp_sensor_kinase"/>
</dbReference>
<keyword evidence="12" id="KW-1185">Reference proteome</keyword>
<dbReference type="GO" id="GO:0000155">
    <property type="term" value="F:phosphorelay sensor kinase activity"/>
    <property type="evidence" value="ECO:0007669"/>
    <property type="project" value="InterPro"/>
</dbReference>
<keyword evidence="6 11" id="KW-0418">Kinase</keyword>
<dbReference type="InterPro" id="IPR010559">
    <property type="entry name" value="Sig_transdc_His_kin_internal"/>
</dbReference>
<name>A0A4R1SAL9_HYDET</name>
<dbReference type="PANTHER" id="PTHR34220">
    <property type="entry name" value="SENSOR HISTIDINE KINASE YPDA"/>
    <property type="match status" value="1"/>
</dbReference>
<evidence type="ECO:0000259" key="10">
    <source>
        <dbReference type="PROSITE" id="PS50885"/>
    </source>
</evidence>
<dbReference type="Pfam" id="PF00672">
    <property type="entry name" value="HAMP"/>
    <property type="match status" value="1"/>
</dbReference>
<keyword evidence="8" id="KW-0472">Membrane</keyword>
<evidence type="ECO:0000256" key="6">
    <source>
        <dbReference type="ARBA" id="ARBA00022777"/>
    </source>
</evidence>
<dbReference type="Gene3D" id="6.10.340.10">
    <property type="match status" value="1"/>
</dbReference>
<dbReference type="SUPFAM" id="SSF55874">
    <property type="entry name" value="ATPase domain of HSP90 chaperone/DNA topoisomerase II/histidine kinase"/>
    <property type="match status" value="1"/>
</dbReference>
<comment type="catalytic activity">
    <reaction evidence="1">
        <text>ATP + protein L-histidine = ADP + protein N-phospho-L-histidine.</text>
        <dbReference type="EC" id="2.7.13.3"/>
    </reaction>
</comment>
<dbReference type="InterPro" id="IPR003594">
    <property type="entry name" value="HATPase_dom"/>
</dbReference>
<keyword evidence="5" id="KW-0808">Transferase</keyword>
<feature type="domain" description="HAMP" evidence="10">
    <location>
        <begin position="314"/>
        <end position="366"/>
    </location>
</feature>
<comment type="caution">
    <text evidence="11">The sequence shown here is derived from an EMBL/GenBank/DDBJ whole genome shotgun (WGS) entry which is preliminary data.</text>
</comment>
<dbReference type="SMART" id="SM00304">
    <property type="entry name" value="HAMP"/>
    <property type="match status" value="1"/>
</dbReference>
<evidence type="ECO:0000256" key="8">
    <source>
        <dbReference type="SAM" id="Phobius"/>
    </source>
</evidence>
<sequence>MPVRLGIKAKILTATGLVVAVSLLASGTFAYVYFQKIFKEKAIQDDRVKLDQIAQHLEYQIKDIQKLATSIIIDPEMQDFIQRTRYASVYEQIARARREMEFINNQVFLREDIHSAAVVCGDGLVWMTQGHFAPVRIADLAQAGDLKGEAADRPFYFSGPYRIPNVNHGTPTAEVVSCVGQFRNMDRPDRVTGHLILNIYLNHFIAYLKLNIEEYDAFYWLSPGNGLLFRKPAPGGDRQGLGGVRWDPARSYQVIERPSGYWIVNQSLSNGWRLVSFTSGQKLFHRIGFLVYFFLIFTLVSLVLIIMVVLPLILRITRPITQLTAAMNRVAGGNLDIALEIASHDELQTMAGGFNQMVRDLRNLMAKSVEDEKAKRRLEFDILLSQINPHFIYNVLNSVVYLARKEKNRDIADLVNSFIRVLQDGVQVGSEGLLVPVRQEMEIVNHYVTIQQYRYRDRFELTWRVADDLLDHPIPKTIIQPLVENALLHGVYPLEGKGIIGVTVARRGEELEITVSDNGVGMEPDLIARLLSGETILEQGSRLRSIGIANIRDRLRYLYGAGSDLQITSAAGRGTRVVVTIPFHAAAS</sequence>
<dbReference type="PANTHER" id="PTHR34220:SF7">
    <property type="entry name" value="SENSOR HISTIDINE KINASE YPDA"/>
    <property type="match status" value="1"/>
</dbReference>
<evidence type="ECO:0000256" key="4">
    <source>
        <dbReference type="ARBA" id="ARBA00022553"/>
    </source>
</evidence>
<accession>A0A4R1SAL9</accession>
<evidence type="ECO:0000256" key="2">
    <source>
        <dbReference type="ARBA" id="ARBA00004370"/>
    </source>
</evidence>
<dbReference type="InterPro" id="IPR036890">
    <property type="entry name" value="HATPase_C_sf"/>
</dbReference>
<evidence type="ECO:0000313" key="11">
    <source>
        <dbReference type="EMBL" id="TCL76264.1"/>
    </source>
</evidence>
<gene>
    <name evidence="11" type="ORF">EDC14_100217</name>
</gene>
<comment type="subcellular location">
    <subcellularLocation>
        <location evidence="2">Membrane</location>
    </subcellularLocation>
</comment>
<dbReference type="PROSITE" id="PS50885">
    <property type="entry name" value="HAMP"/>
    <property type="match status" value="1"/>
</dbReference>
<keyword evidence="8" id="KW-1133">Transmembrane helix</keyword>